<name>A0A3R9FZJ8_9BACI</name>
<accession>A0A3R9FZJ8</accession>
<reference evidence="2" key="1">
    <citation type="submission" date="2018-12" db="EMBL/GenBank/DDBJ databases">
        <title>Bacillus chawlae sp. nov., Bacillus glennii sp. nov., and Bacillus saganii sp. nov. Isolated from the Vehicle Assembly Building at Kennedy Space Center where the Viking Spacecraft were Assembled.</title>
        <authorList>
            <person name="Seuylemezian A."/>
            <person name="Vaishampayan P."/>
        </authorList>
    </citation>
    <scope>NUCLEOTIDE SEQUENCE [LARGE SCALE GENOMIC DNA]</scope>
    <source>
        <strain evidence="2">DSM 13966</strain>
    </source>
</reference>
<organism evidence="1 2">
    <name type="scientific">Mesobacillus subterraneus</name>
    <dbReference type="NCBI Taxonomy" id="285983"/>
    <lineage>
        <taxon>Bacteria</taxon>
        <taxon>Bacillati</taxon>
        <taxon>Bacillota</taxon>
        <taxon>Bacilli</taxon>
        <taxon>Bacillales</taxon>
        <taxon>Bacillaceae</taxon>
        <taxon>Mesobacillus</taxon>
    </lineage>
</organism>
<protein>
    <submittedName>
        <fullName evidence="1">Uncharacterized protein</fullName>
    </submittedName>
</protein>
<evidence type="ECO:0000313" key="2">
    <source>
        <dbReference type="Proteomes" id="UP000279911"/>
    </source>
</evidence>
<comment type="caution">
    <text evidence="1">The sequence shown here is derived from an EMBL/GenBank/DDBJ whole genome shotgun (WGS) entry which is preliminary data.</text>
</comment>
<dbReference type="Proteomes" id="UP000279911">
    <property type="component" value="Unassembled WGS sequence"/>
</dbReference>
<dbReference type="AlphaFoldDB" id="A0A3R9FZJ8"/>
<proteinExistence type="predicted"/>
<dbReference type="EMBL" id="RSFW01000006">
    <property type="protein sequence ID" value="RSD28785.1"/>
    <property type="molecule type" value="Genomic_DNA"/>
</dbReference>
<sequence>MQYRQNSQGVLPIPSRWGIDADIAGRPIVRGTITINSITGNTIIGTADFRGTPIPIQGTWDENSNQIMFDSPYASFTGSLTIYDDAAIRVRHLVLSGRFTMKPPSLQAGESGNWIATTDTFLTGQPVNTTAIPPAGVFLTSDLLYNSQRRTSRSIYW</sequence>
<dbReference type="OrthoDB" id="2934265at2"/>
<evidence type="ECO:0000313" key="1">
    <source>
        <dbReference type="EMBL" id="RSD28785.1"/>
    </source>
</evidence>
<gene>
    <name evidence="1" type="ORF">EJA10_04240</name>
</gene>